<reference evidence="1" key="1">
    <citation type="submission" date="2023-10" db="EMBL/GenBank/DDBJ databases">
        <authorList>
            <person name="Rodriguez Cubillos JULIANA M."/>
            <person name="De Vega J."/>
        </authorList>
    </citation>
    <scope>NUCLEOTIDE SEQUENCE</scope>
</reference>
<comment type="caution">
    <text evidence="1">The sequence shown here is derived from an EMBL/GenBank/DDBJ whole genome shotgun (WGS) entry which is preliminary data.</text>
</comment>
<protein>
    <submittedName>
        <fullName evidence="1">Uncharacterized protein</fullName>
    </submittedName>
</protein>
<accession>A0ACB0KRC7</accession>
<sequence>MNYPEAKWRHSSMVILPDNVIVEILSFLNVKSLMQLKCVCKSWKTLITCDPMFIKLHLKRSARNGHLALIYDEFNIIRLPLTSLISIKTTPLPANPYFHEPCFRDSFFHQPDAPDPPYWSYLRVVGSCNGLLCLYGSVTSYYHNNNYQEIFLYLWNPATKTLSSKIVFIHVDEDDEINTPSLAGSWKFWFGYDNSTKNYKIVAFHRKVNEVRVLNLGDNDNVWRHIHSFPVVPLDNFSHHPTSHQGINNPGVYVSGTVNWLASPNVSMYNFDWEVININRFVIVSLDLSTETYRQFLPPRPLGDHLVVSVEPTLVALMDSLCFFHDFNGTHFIIWQMKEFGFEESWTQFLKVSYKSIANYEPILFPLNLFPLCLSNDGETLIMVCEEDHSAILYNLRYDRGEKITIHSNLIQWFCANYYVESLVPTS</sequence>
<gene>
    <name evidence="1" type="ORF">MILVUS5_LOCUS25836</name>
</gene>
<dbReference type="EMBL" id="CASHSV030000311">
    <property type="protein sequence ID" value="CAJ2659737.1"/>
    <property type="molecule type" value="Genomic_DNA"/>
</dbReference>
<organism evidence="1 2">
    <name type="scientific">Trifolium pratense</name>
    <name type="common">Red clover</name>
    <dbReference type="NCBI Taxonomy" id="57577"/>
    <lineage>
        <taxon>Eukaryota</taxon>
        <taxon>Viridiplantae</taxon>
        <taxon>Streptophyta</taxon>
        <taxon>Embryophyta</taxon>
        <taxon>Tracheophyta</taxon>
        <taxon>Spermatophyta</taxon>
        <taxon>Magnoliopsida</taxon>
        <taxon>eudicotyledons</taxon>
        <taxon>Gunneridae</taxon>
        <taxon>Pentapetalae</taxon>
        <taxon>rosids</taxon>
        <taxon>fabids</taxon>
        <taxon>Fabales</taxon>
        <taxon>Fabaceae</taxon>
        <taxon>Papilionoideae</taxon>
        <taxon>50 kb inversion clade</taxon>
        <taxon>NPAAA clade</taxon>
        <taxon>Hologalegina</taxon>
        <taxon>IRL clade</taxon>
        <taxon>Trifolieae</taxon>
        <taxon>Trifolium</taxon>
    </lineage>
</organism>
<evidence type="ECO:0000313" key="2">
    <source>
        <dbReference type="Proteomes" id="UP001177021"/>
    </source>
</evidence>
<proteinExistence type="predicted"/>
<keyword evidence="2" id="KW-1185">Reference proteome</keyword>
<name>A0ACB0KRC7_TRIPR</name>
<evidence type="ECO:0000313" key="1">
    <source>
        <dbReference type="EMBL" id="CAJ2659737.1"/>
    </source>
</evidence>
<dbReference type="Proteomes" id="UP001177021">
    <property type="component" value="Unassembled WGS sequence"/>
</dbReference>